<proteinExistence type="inferred from homology"/>
<dbReference type="Proteomes" id="UP000184071">
    <property type="component" value="Unassembled WGS sequence"/>
</dbReference>
<reference evidence="9" key="1">
    <citation type="submission" date="2016-11" db="EMBL/GenBank/DDBJ databases">
        <authorList>
            <person name="Varghese N."/>
            <person name="Submissions S."/>
        </authorList>
    </citation>
    <scope>NUCLEOTIDE SEQUENCE [LARGE SCALE GENOMIC DNA]</scope>
    <source>
        <strain evidence="9">DSM 17963</strain>
    </source>
</reference>
<dbReference type="SUPFAM" id="SSF53328">
    <property type="entry name" value="Formyltransferase"/>
    <property type="match status" value="1"/>
</dbReference>
<protein>
    <recommendedName>
        <fullName evidence="2 5">Methionyl-tRNA formyltransferase</fullName>
        <ecNumber evidence="2 5">2.1.2.9</ecNumber>
    </recommendedName>
</protein>
<dbReference type="GO" id="GO:0005829">
    <property type="term" value="C:cytosol"/>
    <property type="evidence" value="ECO:0007669"/>
    <property type="project" value="TreeGrafter"/>
</dbReference>
<dbReference type="Pfam" id="PF00551">
    <property type="entry name" value="Formyl_trans_N"/>
    <property type="match status" value="1"/>
</dbReference>
<dbReference type="CDD" id="cd08646">
    <property type="entry name" value="FMT_core_Met-tRNA-FMT_N"/>
    <property type="match status" value="1"/>
</dbReference>
<dbReference type="PANTHER" id="PTHR11138">
    <property type="entry name" value="METHIONYL-TRNA FORMYLTRANSFERASE"/>
    <property type="match status" value="1"/>
</dbReference>
<dbReference type="GO" id="GO:0004479">
    <property type="term" value="F:methionyl-tRNA formyltransferase activity"/>
    <property type="evidence" value="ECO:0007669"/>
    <property type="project" value="UniProtKB-UniRule"/>
</dbReference>
<evidence type="ECO:0000313" key="8">
    <source>
        <dbReference type="EMBL" id="SHG85994.1"/>
    </source>
</evidence>
<dbReference type="STRING" id="370979.SAMN05443663_104121"/>
<dbReference type="Gene3D" id="3.40.50.12230">
    <property type="match status" value="1"/>
</dbReference>
<dbReference type="InterPro" id="IPR002376">
    <property type="entry name" value="Formyl_transf_N"/>
</dbReference>
<comment type="similarity">
    <text evidence="1 5">Belongs to the Fmt family.</text>
</comment>
<keyword evidence="9" id="KW-1185">Reference proteome</keyword>
<dbReference type="EMBL" id="FQWC01000004">
    <property type="protein sequence ID" value="SHG85994.1"/>
    <property type="molecule type" value="Genomic_DNA"/>
</dbReference>
<gene>
    <name evidence="5" type="primary">fmt</name>
    <name evidence="8" type="ORF">SAMN05443663_104121</name>
</gene>
<evidence type="ECO:0000259" key="7">
    <source>
        <dbReference type="Pfam" id="PF02911"/>
    </source>
</evidence>
<feature type="domain" description="Formyl transferase C-terminal" evidence="7">
    <location>
        <begin position="206"/>
        <end position="305"/>
    </location>
</feature>
<dbReference type="InterPro" id="IPR011034">
    <property type="entry name" value="Formyl_transferase-like_C_sf"/>
</dbReference>
<evidence type="ECO:0000313" key="9">
    <source>
        <dbReference type="Proteomes" id="UP000184071"/>
    </source>
</evidence>
<dbReference type="AlphaFoldDB" id="A0A1M5N8W9"/>
<accession>A0A1M5N8W9</accession>
<dbReference type="CDD" id="cd08704">
    <property type="entry name" value="Met_tRNA_FMT_C"/>
    <property type="match status" value="1"/>
</dbReference>
<organism evidence="8 9">
    <name type="scientific">Flavobacterium defluvii</name>
    <dbReference type="NCBI Taxonomy" id="370979"/>
    <lineage>
        <taxon>Bacteria</taxon>
        <taxon>Pseudomonadati</taxon>
        <taxon>Bacteroidota</taxon>
        <taxon>Flavobacteriia</taxon>
        <taxon>Flavobacteriales</taxon>
        <taxon>Flavobacteriaceae</taxon>
        <taxon>Flavobacterium</taxon>
    </lineage>
</organism>
<sequence length="315" mass="34826">MEKLRIIFMGTPEFAVGILDTIIKNDYEVVGVITAADKPAGRGQKIKYSAVKEYALANNLTLLQPTNLKDESFLGELKALNANLQVVVAFRMLPKVVWEMPALGTFNLHASLLPNYRGAAPINWAIINGETKTGVTTFFIDDKIDTGAMILNSEIAIEPGENAGQLHDRLMNLGSTTVIDTLKVIEAGNVTTTIQEDNDDIKTAYKLNKENCKIDWTKSGNEINNLIRGLSPYPAAWCFLKDKNEELNIKIYEAKFISDAHSYEAGSLLSNKKEIKIAIKDGFIQLLSLQLPGKKRMQVAELLNGITFSDSAKVY</sequence>
<dbReference type="InterPro" id="IPR005794">
    <property type="entry name" value="Fmt"/>
</dbReference>
<feature type="domain" description="Formyl transferase N-terminal" evidence="6">
    <location>
        <begin position="5"/>
        <end position="180"/>
    </location>
</feature>
<dbReference type="HAMAP" id="MF_00182">
    <property type="entry name" value="Formyl_trans"/>
    <property type="match status" value="1"/>
</dbReference>
<evidence type="ECO:0000256" key="3">
    <source>
        <dbReference type="ARBA" id="ARBA00022679"/>
    </source>
</evidence>
<dbReference type="OrthoDB" id="9802815at2"/>
<keyword evidence="4 5" id="KW-0648">Protein biosynthesis</keyword>
<dbReference type="RefSeq" id="WP_073416219.1">
    <property type="nucleotide sequence ID" value="NZ_FQWC01000004.1"/>
</dbReference>
<dbReference type="InterPro" id="IPR036477">
    <property type="entry name" value="Formyl_transf_N_sf"/>
</dbReference>
<name>A0A1M5N8W9_9FLAO</name>
<evidence type="ECO:0000256" key="5">
    <source>
        <dbReference type="HAMAP-Rule" id="MF_00182"/>
    </source>
</evidence>
<keyword evidence="3 5" id="KW-0808">Transferase</keyword>
<dbReference type="InterPro" id="IPR041711">
    <property type="entry name" value="Met-tRNA-FMT_N"/>
</dbReference>
<dbReference type="InterPro" id="IPR044135">
    <property type="entry name" value="Met-tRNA-FMT_C"/>
</dbReference>
<comment type="catalytic activity">
    <reaction evidence="5">
        <text>L-methionyl-tRNA(fMet) + (6R)-10-formyltetrahydrofolate = N-formyl-L-methionyl-tRNA(fMet) + (6S)-5,6,7,8-tetrahydrofolate + H(+)</text>
        <dbReference type="Rhea" id="RHEA:24380"/>
        <dbReference type="Rhea" id="RHEA-COMP:9952"/>
        <dbReference type="Rhea" id="RHEA-COMP:9953"/>
        <dbReference type="ChEBI" id="CHEBI:15378"/>
        <dbReference type="ChEBI" id="CHEBI:57453"/>
        <dbReference type="ChEBI" id="CHEBI:78530"/>
        <dbReference type="ChEBI" id="CHEBI:78844"/>
        <dbReference type="ChEBI" id="CHEBI:195366"/>
        <dbReference type="EC" id="2.1.2.9"/>
    </reaction>
</comment>
<evidence type="ECO:0000256" key="4">
    <source>
        <dbReference type="ARBA" id="ARBA00022917"/>
    </source>
</evidence>
<dbReference type="Pfam" id="PF02911">
    <property type="entry name" value="Formyl_trans_C"/>
    <property type="match status" value="1"/>
</dbReference>
<dbReference type="PANTHER" id="PTHR11138:SF5">
    <property type="entry name" value="METHIONYL-TRNA FORMYLTRANSFERASE, MITOCHONDRIAL"/>
    <property type="match status" value="1"/>
</dbReference>
<comment type="function">
    <text evidence="5">Attaches a formyl group to the free amino group of methionyl-tRNA(fMet). The formyl group appears to play a dual role in the initiator identity of N-formylmethionyl-tRNA by promoting its recognition by IF2 and preventing the misappropriation of this tRNA by the elongation apparatus.</text>
</comment>
<evidence type="ECO:0000259" key="6">
    <source>
        <dbReference type="Pfam" id="PF00551"/>
    </source>
</evidence>
<evidence type="ECO:0000256" key="1">
    <source>
        <dbReference type="ARBA" id="ARBA00010699"/>
    </source>
</evidence>
<dbReference type="NCBIfam" id="TIGR00460">
    <property type="entry name" value="fmt"/>
    <property type="match status" value="1"/>
</dbReference>
<dbReference type="InterPro" id="IPR005793">
    <property type="entry name" value="Formyl_trans_C"/>
</dbReference>
<feature type="binding site" evidence="5">
    <location>
        <begin position="111"/>
        <end position="114"/>
    </location>
    <ligand>
        <name>(6S)-5,6,7,8-tetrahydrofolate</name>
        <dbReference type="ChEBI" id="CHEBI:57453"/>
    </ligand>
</feature>
<evidence type="ECO:0000256" key="2">
    <source>
        <dbReference type="ARBA" id="ARBA00012261"/>
    </source>
</evidence>
<dbReference type="EC" id="2.1.2.9" evidence="2 5"/>
<dbReference type="SUPFAM" id="SSF50486">
    <property type="entry name" value="FMT C-terminal domain-like"/>
    <property type="match status" value="1"/>
</dbReference>